<dbReference type="Gene3D" id="3.60.21.10">
    <property type="match status" value="1"/>
</dbReference>
<dbReference type="PANTHER" id="PTHR33393">
    <property type="entry name" value="POLYGLUTAMINE SYNTHESIS ACCESSORY PROTEIN RV0574C-RELATED"/>
    <property type="match status" value="1"/>
</dbReference>
<accession>A0A7V2AVP0</accession>
<feature type="region of interest" description="Disordered" evidence="2">
    <location>
        <begin position="1"/>
        <end position="28"/>
    </location>
</feature>
<sequence>MTSGCRGYPTTASSTRGRSSRAEPSSEGCSRLRGEMIRINFMGDVMFGELLENYRRGLGTALERRGIDPFEHAAPVLKRAHLNVVNLECVFSDRSMRKKPFSDILVSPSKFVIHLVESNINIVNTANNHALDHGREAFEGSLELLAHHGIKTIGYRKNSFFQEEPAVMELEGRKIGFLGYNISNFPDEDKKRRIARIAGVVKGIRPSLDTIVVSMHWGEEYTNIPPPYVVAFGRELLEAGCDIIHGHHSHRIQGVLRDGGRIFAPSLGNFVFDQMVDENRLTAILQVEIRDGELDFRYSPYYMNDLYQPVPAPLHEGYIGKIDGLLAECWEEGRAALHEEAVRKMVEEGHRKNRLRMRTRMLSHFWDYLPYTAGLLSLAFGNERLFSVIGGEEEGRVAADDG</sequence>
<evidence type="ECO:0000256" key="1">
    <source>
        <dbReference type="ARBA" id="ARBA00005662"/>
    </source>
</evidence>
<evidence type="ECO:0000256" key="2">
    <source>
        <dbReference type="SAM" id="MobiDB-lite"/>
    </source>
</evidence>
<comment type="caution">
    <text evidence="4">The sequence shown here is derived from an EMBL/GenBank/DDBJ whole genome shotgun (WGS) entry which is preliminary data.</text>
</comment>
<dbReference type="SUPFAM" id="SSF56300">
    <property type="entry name" value="Metallo-dependent phosphatases"/>
    <property type="match status" value="1"/>
</dbReference>
<dbReference type="PANTHER" id="PTHR33393:SF11">
    <property type="entry name" value="POLYGLUTAMINE SYNTHESIS ACCESSORY PROTEIN RV0574C-RELATED"/>
    <property type="match status" value="1"/>
</dbReference>
<proteinExistence type="inferred from homology"/>
<evidence type="ECO:0000313" key="4">
    <source>
        <dbReference type="EMBL" id="HER44127.1"/>
    </source>
</evidence>
<dbReference type="SMART" id="SM00854">
    <property type="entry name" value="PGA_cap"/>
    <property type="match status" value="1"/>
</dbReference>
<dbReference type="InterPro" id="IPR029052">
    <property type="entry name" value="Metallo-depent_PP-like"/>
</dbReference>
<evidence type="ECO:0000259" key="3">
    <source>
        <dbReference type="SMART" id="SM00854"/>
    </source>
</evidence>
<dbReference type="InterPro" id="IPR052169">
    <property type="entry name" value="CW_Biosynth-Accessory"/>
</dbReference>
<dbReference type="EMBL" id="DSEC01000474">
    <property type="protein sequence ID" value="HER44127.1"/>
    <property type="molecule type" value="Genomic_DNA"/>
</dbReference>
<reference evidence="4" key="1">
    <citation type="journal article" date="2020" name="mSystems">
        <title>Genome- and Community-Level Interaction Insights into Carbon Utilization and Element Cycling Functions of Hydrothermarchaeota in Hydrothermal Sediment.</title>
        <authorList>
            <person name="Zhou Z."/>
            <person name="Liu Y."/>
            <person name="Xu W."/>
            <person name="Pan J."/>
            <person name="Luo Z.H."/>
            <person name="Li M."/>
        </authorList>
    </citation>
    <scope>NUCLEOTIDE SEQUENCE [LARGE SCALE GENOMIC DNA]</scope>
    <source>
        <strain evidence="4">SpSt-1233</strain>
    </source>
</reference>
<dbReference type="CDD" id="cd07381">
    <property type="entry name" value="MPP_CapA"/>
    <property type="match status" value="1"/>
</dbReference>
<name>A0A7V2AVP0_UNCEI</name>
<dbReference type="Pfam" id="PF09587">
    <property type="entry name" value="PGA_cap"/>
    <property type="match status" value="1"/>
</dbReference>
<feature type="domain" description="Capsule synthesis protein CapA" evidence="3">
    <location>
        <begin position="38"/>
        <end position="274"/>
    </location>
</feature>
<dbReference type="AlphaFoldDB" id="A0A7V2AVP0"/>
<organism evidence="4">
    <name type="scientific">Eiseniibacteriota bacterium</name>
    <dbReference type="NCBI Taxonomy" id="2212470"/>
    <lineage>
        <taxon>Bacteria</taxon>
        <taxon>Candidatus Eiseniibacteriota</taxon>
    </lineage>
</organism>
<dbReference type="Proteomes" id="UP000886069">
    <property type="component" value="Unassembled WGS sequence"/>
</dbReference>
<protein>
    <submittedName>
        <fullName evidence="4">CapA family protein</fullName>
    </submittedName>
</protein>
<gene>
    <name evidence="4" type="ORF">ENO08_06675</name>
</gene>
<dbReference type="InterPro" id="IPR019079">
    <property type="entry name" value="Capsule_synth_CapA"/>
</dbReference>
<comment type="similarity">
    <text evidence="1">Belongs to the CapA family.</text>
</comment>